<accession>A0AAP0M4J3</accession>
<keyword evidence="3" id="KW-1185">Reference proteome</keyword>
<proteinExistence type="predicted"/>
<dbReference type="EMBL" id="JBCGBO010000006">
    <property type="protein sequence ID" value="KAK9194045.1"/>
    <property type="molecule type" value="Genomic_DNA"/>
</dbReference>
<gene>
    <name evidence="2" type="ORF">WN944_004747</name>
</gene>
<feature type="compositionally biased region" description="Polar residues" evidence="1">
    <location>
        <begin position="66"/>
        <end position="75"/>
    </location>
</feature>
<evidence type="ECO:0000256" key="1">
    <source>
        <dbReference type="SAM" id="MobiDB-lite"/>
    </source>
</evidence>
<evidence type="ECO:0000313" key="3">
    <source>
        <dbReference type="Proteomes" id="UP001428341"/>
    </source>
</evidence>
<organism evidence="2 3">
    <name type="scientific">Citrus x changshan-huyou</name>
    <dbReference type="NCBI Taxonomy" id="2935761"/>
    <lineage>
        <taxon>Eukaryota</taxon>
        <taxon>Viridiplantae</taxon>
        <taxon>Streptophyta</taxon>
        <taxon>Embryophyta</taxon>
        <taxon>Tracheophyta</taxon>
        <taxon>Spermatophyta</taxon>
        <taxon>Magnoliopsida</taxon>
        <taxon>eudicotyledons</taxon>
        <taxon>Gunneridae</taxon>
        <taxon>Pentapetalae</taxon>
        <taxon>rosids</taxon>
        <taxon>malvids</taxon>
        <taxon>Sapindales</taxon>
        <taxon>Rutaceae</taxon>
        <taxon>Aurantioideae</taxon>
        <taxon>Citrus</taxon>
    </lineage>
</organism>
<dbReference type="AlphaFoldDB" id="A0AAP0M4J3"/>
<sequence>MATYIKRELFYVLLSVGVAEEILKRSICCGGEDQRSGCYLATSVAPKSILLGTRVSTEPISSSIDLVKSRSTPPNATRRTRSISSASHRNVALVANVAGTCP</sequence>
<comment type="caution">
    <text evidence="2">The sequence shown here is derived from an EMBL/GenBank/DDBJ whole genome shotgun (WGS) entry which is preliminary data.</text>
</comment>
<reference evidence="2 3" key="1">
    <citation type="submission" date="2024-05" db="EMBL/GenBank/DDBJ databases">
        <title>Haplotype-resolved chromosome-level genome assembly of Huyou (Citrus changshanensis).</title>
        <authorList>
            <person name="Miao C."/>
            <person name="Chen W."/>
            <person name="Wu Y."/>
            <person name="Wang L."/>
            <person name="Zhao S."/>
            <person name="Grierson D."/>
            <person name="Xu C."/>
            <person name="Chen K."/>
        </authorList>
    </citation>
    <scope>NUCLEOTIDE SEQUENCE [LARGE SCALE GENOMIC DNA]</scope>
    <source>
        <strain evidence="2">01-14</strain>
        <tissue evidence="2">Leaf</tissue>
    </source>
</reference>
<dbReference type="Proteomes" id="UP001428341">
    <property type="component" value="Unassembled WGS sequence"/>
</dbReference>
<name>A0AAP0M4J3_9ROSI</name>
<protein>
    <submittedName>
        <fullName evidence="2">Uncharacterized protein</fullName>
    </submittedName>
</protein>
<feature type="region of interest" description="Disordered" evidence="1">
    <location>
        <begin position="66"/>
        <end position="87"/>
    </location>
</feature>
<evidence type="ECO:0000313" key="2">
    <source>
        <dbReference type="EMBL" id="KAK9194045.1"/>
    </source>
</evidence>